<dbReference type="Gene3D" id="3.40.50.10490">
    <property type="entry name" value="Glucose-6-phosphate isomerase like protein, domain 1"/>
    <property type="match status" value="1"/>
</dbReference>
<dbReference type="InterPro" id="IPR046348">
    <property type="entry name" value="SIS_dom_sf"/>
</dbReference>
<evidence type="ECO:0000256" key="2">
    <source>
        <dbReference type="ARBA" id="ARBA00023125"/>
    </source>
</evidence>
<evidence type="ECO:0000313" key="6">
    <source>
        <dbReference type="EMBL" id="SEN99677.1"/>
    </source>
</evidence>
<organism evidence="6 7">
    <name type="scientific">Amphibacillus marinus</name>
    <dbReference type="NCBI Taxonomy" id="872970"/>
    <lineage>
        <taxon>Bacteria</taxon>
        <taxon>Bacillati</taxon>
        <taxon>Bacillota</taxon>
        <taxon>Bacilli</taxon>
        <taxon>Bacillales</taxon>
        <taxon>Bacillaceae</taxon>
        <taxon>Amphibacillus</taxon>
    </lineage>
</organism>
<dbReference type="InterPro" id="IPR036388">
    <property type="entry name" value="WH-like_DNA-bd_sf"/>
</dbReference>
<dbReference type="Pfam" id="PF01418">
    <property type="entry name" value="HTH_6"/>
    <property type="match status" value="1"/>
</dbReference>
<dbReference type="GO" id="GO:0097367">
    <property type="term" value="F:carbohydrate derivative binding"/>
    <property type="evidence" value="ECO:0007669"/>
    <property type="project" value="InterPro"/>
</dbReference>
<evidence type="ECO:0000256" key="3">
    <source>
        <dbReference type="ARBA" id="ARBA00023163"/>
    </source>
</evidence>
<dbReference type="CDD" id="cd05013">
    <property type="entry name" value="SIS_RpiR"/>
    <property type="match status" value="1"/>
</dbReference>
<dbReference type="SUPFAM" id="SSF53697">
    <property type="entry name" value="SIS domain"/>
    <property type="match status" value="1"/>
</dbReference>
<evidence type="ECO:0000259" key="4">
    <source>
        <dbReference type="PROSITE" id="PS51071"/>
    </source>
</evidence>
<sequence length="241" mass="27690">MDLTKIVEGKKLNETELTILTYIVDHIDTVLDQGVRTVAKENYTSPSAVMRLSKKLGYNGFVDMYYQLLPLVKRPDQDEEIRHEANPLHDYHRFNDPSAIDDFVEILSANVDRYIFLYATGFSGIIGEYMYKKFLVNGRRVLFASGQDSVGILENNINHTGVFIALTKSGETKNIIEKISYCKAKSIPVVVFTNEIDNSCSKLADIVFRIHDPEKLDDRHMQSNYFFAETMLLFEYIMSFI</sequence>
<reference evidence="6 7" key="1">
    <citation type="submission" date="2016-10" db="EMBL/GenBank/DDBJ databases">
        <authorList>
            <person name="de Groot N.N."/>
        </authorList>
    </citation>
    <scope>NUCLEOTIDE SEQUENCE [LARGE SCALE GENOMIC DNA]</scope>
    <source>
        <strain evidence="6 7">CGMCC 1.10434</strain>
    </source>
</reference>
<dbReference type="Pfam" id="PF01380">
    <property type="entry name" value="SIS"/>
    <property type="match status" value="1"/>
</dbReference>
<evidence type="ECO:0000256" key="1">
    <source>
        <dbReference type="ARBA" id="ARBA00023015"/>
    </source>
</evidence>
<name>A0A1H8L3H8_9BACI</name>
<proteinExistence type="predicted"/>
<dbReference type="InterPro" id="IPR001347">
    <property type="entry name" value="SIS_dom"/>
</dbReference>
<evidence type="ECO:0000259" key="5">
    <source>
        <dbReference type="PROSITE" id="PS51464"/>
    </source>
</evidence>
<dbReference type="STRING" id="872970.SAMN04488134_10369"/>
<dbReference type="PROSITE" id="PS51464">
    <property type="entry name" value="SIS"/>
    <property type="match status" value="1"/>
</dbReference>
<keyword evidence="2" id="KW-0238">DNA-binding</keyword>
<protein>
    <submittedName>
        <fullName evidence="6">Transcriptional regulator, RpiR family</fullName>
    </submittedName>
</protein>
<dbReference type="AlphaFoldDB" id="A0A1H8L3H8"/>
<dbReference type="InterPro" id="IPR009057">
    <property type="entry name" value="Homeodomain-like_sf"/>
</dbReference>
<dbReference type="PANTHER" id="PTHR30514:SF21">
    <property type="entry name" value="RPIR-FAMILY TRANSCRIPTIONAL REGULATOR"/>
    <property type="match status" value="1"/>
</dbReference>
<dbReference type="Gene3D" id="1.10.10.10">
    <property type="entry name" value="Winged helix-like DNA-binding domain superfamily/Winged helix DNA-binding domain"/>
    <property type="match status" value="1"/>
</dbReference>
<evidence type="ECO:0000313" key="7">
    <source>
        <dbReference type="Proteomes" id="UP000199300"/>
    </source>
</evidence>
<feature type="domain" description="HTH rpiR-type" evidence="4">
    <location>
        <begin position="1"/>
        <end position="75"/>
    </location>
</feature>
<dbReference type="GO" id="GO:0003677">
    <property type="term" value="F:DNA binding"/>
    <property type="evidence" value="ECO:0007669"/>
    <property type="project" value="UniProtKB-KW"/>
</dbReference>
<dbReference type="GO" id="GO:0003700">
    <property type="term" value="F:DNA-binding transcription factor activity"/>
    <property type="evidence" value="ECO:0007669"/>
    <property type="project" value="InterPro"/>
</dbReference>
<dbReference type="Proteomes" id="UP000199300">
    <property type="component" value="Unassembled WGS sequence"/>
</dbReference>
<keyword evidence="1" id="KW-0805">Transcription regulation</keyword>
<dbReference type="GO" id="GO:1901135">
    <property type="term" value="P:carbohydrate derivative metabolic process"/>
    <property type="evidence" value="ECO:0007669"/>
    <property type="project" value="InterPro"/>
</dbReference>
<gene>
    <name evidence="6" type="ORF">SAMN04488134_10369</name>
</gene>
<accession>A0A1H8L3H8</accession>
<dbReference type="InterPro" id="IPR035472">
    <property type="entry name" value="RpiR-like_SIS"/>
</dbReference>
<dbReference type="InterPro" id="IPR000281">
    <property type="entry name" value="HTH_RpiR"/>
</dbReference>
<dbReference type="EMBL" id="FODJ01000003">
    <property type="protein sequence ID" value="SEN99677.1"/>
    <property type="molecule type" value="Genomic_DNA"/>
</dbReference>
<dbReference type="PROSITE" id="PS51071">
    <property type="entry name" value="HTH_RPIR"/>
    <property type="match status" value="1"/>
</dbReference>
<dbReference type="PANTHER" id="PTHR30514">
    <property type="entry name" value="GLUCOKINASE"/>
    <property type="match status" value="1"/>
</dbReference>
<dbReference type="RefSeq" id="WP_245751591.1">
    <property type="nucleotide sequence ID" value="NZ_FODJ01000003.1"/>
</dbReference>
<dbReference type="InterPro" id="IPR047640">
    <property type="entry name" value="RpiR-like"/>
</dbReference>
<keyword evidence="7" id="KW-1185">Reference proteome</keyword>
<dbReference type="SUPFAM" id="SSF46689">
    <property type="entry name" value="Homeodomain-like"/>
    <property type="match status" value="1"/>
</dbReference>
<keyword evidence="3" id="KW-0804">Transcription</keyword>
<feature type="domain" description="SIS" evidence="5">
    <location>
        <begin position="103"/>
        <end position="241"/>
    </location>
</feature>